<feature type="transmembrane region" description="Helical" evidence="1">
    <location>
        <begin position="170"/>
        <end position="189"/>
    </location>
</feature>
<evidence type="ECO:0000256" key="1">
    <source>
        <dbReference type="SAM" id="Phobius"/>
    </source>
</evidence>
<feature type="transmembrane region" description="Helical" evidence="1">
    <location>
        <begin position="66"/>
        <end position="84"/>
    </location>
</feature>
<keyword evidence="1" id="KW-0812">Transmembrane</keyword>
<keyword evidence="1" id="KW-0472">Membrane</keyword>
<organism evidence="2 3">
    <name type="scientific">Rhodanobacter ginsenosidimutans</name>
    <dbReference type="NCBI Taxonomy" id="490571"/>
    <lineage>
        <taxon>Bacteria</taxon>
        <taxon>Pseudomonadati</taxon>
        <taxon>Pseudomonadota</taxon>
        <taxon>Gammaproteobacteria</taxon>
        <taxon>Lysobacterales</taxon>
        <taxon>Rhodanobacteraceae</taxon>
        <taxon>Rhodanobacter</taxon>
    </lineage>
</organism>
<feature type="transmembrane region" description="Helical" evidence="1">
    <location>
        <begin position="105"/>
        <end position="123"/>
    </location>
</feature>
<keyword evidence="1" id="KW-1133">Transmembrane helix</keyword>
<sequence length="298" mass="32257">MPPISSSPDAAPANDANGSQAARAVTHVAAPFWRVLATSGYGLWAWLGMALVLGRPDGRSGTLVPLAAGLVLAGFGLMLACLPGRGAAHDWYGWQPYRDSRPTRAALLAFVTYLPMLGVAGLARGDNDFWATRLAGAALALCSLASLAYNHYDHRRRWVRPAPPPPSRQFPLRRVLFAGYAGGLCLWAITVAQGQQGSPFLGMPWLAVLLALALATWVTEVRAWRSLERRRPARTAVLRSARWVSTLLAYAVPALAIVLAMWIHTPLLAAAVAAPSCLLGRWLEQRQFAAVRRNDIIR</sequence>
<feature type="transmembrane region" description="Helical" evidence="1">
    <location>
        <begin position="32"/>
        <end position="54"/>
    </location>
</feature>
<dbReference type="Proteomes" id="UP001596018">
    <property type="component" value="Unassembled WGS sequence"/>
</dbReference>
<dbReference type="RefSeq" id="WP_056083353.1">
    <property type="nucleotide sequence ID" value="NZ_JALBWS010000015.1"/>
</dbReference>
<evidence type="ECO:0000313" key="3">
    <source>
        <dbReference type="Proteomes" id="UP001596018"/>
    </source>
</evidence>
<accession>A0ABW0JS35</accession>
<keyword evidence="3" id="KW-1185">Reference proteome</keyword>
<comment type="caution">
    <text evidence="2">The sequence shown here is derived from an EMBL/GenBank/DDBJ whole genome shotgun (WGS) entry which is preliminary data.</text>
</comment>
<protein>
    <submittedName>
        <fullName evidence="2">Uncharacterized protein</fullName>
    </submittedName>
</protein>
<gene>
    <name evidence="2" type="ORF">ACFPK0_00615</name>
</gene>
<feature type="transmembrane region" description="Helical" evidence="1">
    <location>
        <begin position="129"/>
        <end position="149"/>
    </location>
</feature>
<reference evidence="3" key="1">
    <citation type="journal article" date="2019" name="Int. J. Syst. Evol. Microbiol.">
        <title>The Global Catalogue of Microorganisms (GCM) 10K type strain sequencing project: providing services to taxonomists for standard genome sequencing and annotation.</title>
        <authorList>
            <consortium name="The Broad Institute Genomics Platform"/>
            <consortium name="The Broad Institute Genome Sequencing Center for Infectious Disease"/>
            <person name="Wu L."/>
            <person name="Ma J."/>
        </authorList>
    </citation>
    <scope>NUCLEOTIDE SEQUENCE [LARGE SCALE GENOMIC DNA]</scope>
    <source>
        <strain evidence="3">KACC 12822</strain>
    </source>
</reference>
<name>A0ABW0JS35_9GAMM</name>
<proteinExistence type="predicted"/>
<dbReference type="EMBL" id="JBHSMM010000001">
    <property type="protein sequence ID" value="MFC5438506.1"/>
    <property type="molecule type" value="Genomic_DNA"/>
</dbReference>
<evidence type="ECO:0000313" key="2">
    <source>
        <dbReference type="EMBL" id="MFC5438506.1"/>
    </source>
</evidence>
<feature type="transmembrane region" description="Helical" evidence="1">
    <location>
        <begin position="240"/>
        <end position="261"/>
    </location>
</feature>
<feature type="transmembrane region" description="Helical" evidence="1">
    <location>
        <begin position="201"/>
        <end position="219"/>
    </location>
</feature>